<dbReference type="PANTHER" id="PTHR33116">
    <property type="entry name" value="REVERSE TRANSCRIPTASE ZINC-BINDING DOMAIN-CONTAINING PROTEIN-RELATED-RELATED"/>
    <property type="match status" value="1"/>
</dbReference>
<dbReference type="AlphaFoldDB" id="A0AAP0JB72"/>
<reference evidence="1 2" key="1">
    <citation type="submission" date="2024-01" db="EMBL/GenBank/DDBJ databases">
        <title>Genome assemblies of Stephania.</title>
        <authorList>
            <person name="Yang L."/>
        </authorList>
    </citation>
    <scope>NUCLEOTIDE SEQUENCE [LARGE SCALE GENOMIC DNA]</scope>
    <source>
        <strain evidence="1">QJT</strain>
        <tissue evidence="1">Leaf</tissue>
    </source>
</reference>
<gene>
    <name evidence="1" type="ORF">Sjap_010210</name>
</gene>
<dbReference type="Proteomes" id="UP001417504">
    <property type="component" value="Unassembled WGS sequence"/>
</dbReference>
<evidence type="ECO:0000313" key="1">
    <source>
        <dbReference type="EMBL" id="KAK9129723.1"/>
    </source>
</evidence>
<comment type="caution">
    <text evidence="1">The sequence shown here is derived from an EMBL/GenBank/DDBJ whole genome shotgun (WGS) entry which is preliminary data.</text>
</comment>
<dbReference type="EMBL" id="JBBNAE010000004">
    <property type="protein sequence ID" value="KAK9129723.1"/>
    <property type="molecule type" value="Genomic_DNA"/>
</dbReference>
<sequence length="115" mass="13423">MRDFLLRSIKVTLISSVLDAIPVHFMSVYRLLAMVASKNEKLMRRFLWEKYDENTMAPLVDWKEVACPKTLGGLGIGKLQKRNEALASKWLWRFPREQDALWAKIIRSTYGIHTN</sequence>
<name>A0AAP0JB72_9MAGN</name>
<evidence type="ECO:0000313" key="2">
    <source>
        <dbReference type="Proteomes" id="UP001417504"/>
    </source>
</evidence>
<dbReference type="PANTHER" id="PTHR33116:SF78">
    <property type="entry name" value="OS12G0587133 PROTEIN"/>
    <property type="match status" value="1"/>
</dbReference>
<accession>A0AAP0JB72</accession>
<keyword evidence="2" id="KW-1185">Reference proteome</keyword>
<organism evidence="1 2">
    <name type="scientific">Stephania japonica</name>
    <dbReference type="NCBI Taxonomy" id="461633"/>
    <lineage>
        <taxon>Eukaryota</taxon>
        <taxon>Viridiplantae</taxon>
        <taxon>Streptophyta</taxon>
        <taxon>Embryophyta</taxon>
        <taxon>Tracheophyta</taxon>
        <taxon>Spermatophyta</taxon>
        <taxon>Magnoliopsida</taxon>
        <taxon>Ranunculales</taxon>
        <taxon>Menispermaceae</taxon>
        <taxon>Menispermoideae</taxon>
        <taxon>Cissampelideae</taxon>
        <taxon>Stephania</taxon>
    </lineage>
</organism>
<proteinExistence type="predicted"/>
<protein>
    <submittedName>
        <fullName evidence="1">Uncharacterized protein</fullName>
    </submittedName>
</protein>